<protein>
    <submittedName>
        <fullName evidence="1">Unannotated protein</fullName>
    </submittedName>
</protein>
<accession>A0A6J7TRE5</accession>
<proteinExistence type="predicted"/>
<reference evidence="1" key="1">
    <citation type="submission" date="2020-05" db="EMBL/GenBank/DDBJ databases">
        <authorList>
            <person name="Chiriac C."/>
            <person name="Salcher M."/>
            <person name="Ghai R."/>
            <person name="Kavagutti S V."/>
        </authorList>
    </citation>
    <scope>NUCLEOTIDE SEQUENCE</scope>
</reference>
<name>A0A6J7TRE5_9ZZZZ</name>
<organism evidence="1">
    <name type="scientific">freshwater metagenome</name>
    <dbReference type="NCBI Taxonomy" id="449393"/>
    <lineage>
        <taxon>unclassified sequences</taxon>
        <taxon>metagenomes</taxon>
        <taxon>ecological metagenomes</taxon>
    </lineage>
</organism>
<sequence length="42" mass="4296">MATTATVKLRALALVSTLKVEGVTDSTFGDSVSHVLVSGFVS</sequence>
<gene>
    <name evidence="1" type="ORF">UFOPK4293_01349</name>
</gene>
<dbReference type="AlphaFoldDB" id="A0A6J7TRE5"/>
<evidence type="ECO:0000313" key="1">
    <source>
        <dbReference type="EMBL" id="CAB5055227.1"/>
    </source>
</evidence>
<dbReference type="EMBL" id="CAFBQH010000096">
    <property type="protein sequence ID" value="CAB5055227.1"/>
    <property type="molecule type" value="Genomic_DNA"/>
</dbReference>